<sequence>MEVTLNYGDIDSEFERLKTIYEISINKNLVQFIEESHSLFPSQALEGRDIFQRSLLHYAAMGDCTSLLHYLLQSKPDIDSRDMHGRTPLSWAAEFGSFQVVMILVSRGANVNAKDDQDSTPLTWLIYAGNPDGNLEATEAYLKEMGAKETGAKETGAKETGAKETGAKETGVKETGVKETGVKETGPAATRKCCITHENRCRALQNRLLVLERGLHFDNKVPEDDASCVEVIRLTLTTGDKCQRISGYLTVPGQPRRGAARIKNAPIEFNGGPWQYADSRKRFSGPARRFNGRAPPGIRTVHSAQLRPIPVDGMVDATQMMMQRHDPNGRQLARKE</sequence>
<dbReference type="SUPFAM" id="SSF48403">
    <property type="entry name" value="Ankyrin repeat"/>
    <property type="match status" value="1"/>
</dbReference>
<reference evidence="5 6" key="1">
    <citation type="submission" date="2015-04" db="EMBL/GenBank/DDBJ databases">
        <authorList>
            <person name="Syromyatnikov M.Y."/>
            <person name="Popov V.N."/>
        </authorList>
    </citation>
    <scope>NUCLEOTIDE SEQUENCE [LARGE SCALE GENOMIC DNA]</scope>
    <source>
        <strain evidence="5">WF-38-12</strain>
    </source>
</reference>
<feature type="compositionally biased region" description="Basic and acidic residues" evidence="4">
    <location>
        <begin position="151"/>
        <end position="182"/>
    </location>
</feature>
<name>A0A0U1MAR0_TALIS</name>
<evidence type="ECO:0000256" key="3">
    <source>
        <dbReference type="PROSITE-ProRule" id="PRU00023"/>
    </source>
</evidence>
<evidence type="ECO:0000256" key="4">
    <source>
        <dbReference type="SAM" id="MobiDB-lite"/>
    </source>
</evidence>
<dbReference type="SMART" id="SM00248">
    <property type="entry name" value="ANK"/>
    <property type="match status" value="2"/>
</dbReference>
<gene>
    <name evidence="5" type="ORF">PISL3812_09773</name>
</gene>
<protein>
    <submittedName>
        <fullName evidence="5">Pc22g26470</fullName>
    </submittedName>
</protein>
<dbReference type="InterPro" id="IPR002110">
    <property type="entry name" value="Ankyrin_rpt"/>
</dbReference>
<evidence type="ECO:0000256" key="2">
    <source>
        <dbReference type="ARBA" id="ARBA00023043"/>
    </source>
</evidence>
<proteinExistence type="predicted"/>
<dbReference type="InterPro" id="IPR036770">
    <property type="entry name" value="Ankyrin_rpt-contain_sf"/>
</dbReference>
<dbReference type="EMBL" id="CVMT01000015">
    <property type="protein sequence ID" value="CRG92707.1"/>
    <property type="molecule type" value="Genomic_DNA"/>
</dbReference>
<dbReference type="PROSITE" id="PS50088">
    <property type="entry name" value="ANK_REPEAT"/>
    <property type="match status" value="1"/>
</dbReference>
<keyword evidence="2 3" id="KW-0040">ANK repeat</keyword>
<feature type="region of interest" description="Disordered" evidence="4">
    <location>
        <begin position="151"/>
        <end position="183"/>
    </location>
</feature>
<dbReference type="PANTHER" id="PTHR24134">
    <property type="entry name" value="ANKYRIN REPEAT-CONTAINING PROTEIN DDB_G0279043"/>
    <property type="match status" value="1"/>
</dbReference>
<dbReference type="AlphaFoldDB" id="A0A0U1MAR0"/>
<dbReference type="Proteomes" id="UP000054383">
    <property type="component" value="Unassembled WGS sequence"/>
</dbReference>
<evidence type="ECO:0000313" key="5">
    <source>
        <dbReference type="EMBL" id="CRG92707.1"/>
    </source>
</evidence>
<keyword evidence="6" id="KW-1185">Reference proteome</keyword>
<accession>A0A0U1MAR0</accession>
<dbReference type="Pfam" id="PF12796">
    <property type="entry name" value="Ank_2"/>
    <property type="match status" value="1"/>
</dbReference>
<dbReference type="PANTHER" id="PTHR24134:SF9">
    <property type="entry name" value="ANKYRIN REPEAT AND SOCS BOX PROTEIN 8"/>
    <property type="match status" value="1"/>
</dbReference>
<dbReference type="PROSITE" id="PS50297">
    <property type="entry name" value="ANK_REP_REGION"/>
    <property type="match status" value="1"/>
</dbReference>
<dbReference type="Gene3D" id="1.25.40.20">
    <property type="entry name" value="Ankyrin repeat-containing domain"/>
    <property type="match status" value="1"/>
</dbReference>
<evidence type="ECO:0000313" key="6">
    <source>
        <dbReference type="Proteomes" id="UP000054383"/>
    </source>
</evidence>
<dbReference type="OrthoDB" id="4223509at2759"/>
<evidence type="ECO:0000256" key="1">
    <source>
        <dbReference type="ARBA" id="ARBA00022737"/>
    </source>
</evidence>
<dbReference type="STRING" id="28573.A0A0U1MAR0"/>
<organism evidence="5 6">
    <name type="scientific">Talaromyces islandicus</name>
    <name type="common">Penicillium islandicum</name>
    <dbReference type="NCBI Taxonomy" id="28573"/>
    <lineage>
        <taxon>Eukaryota</taxon>
        <taxon>Fungi</taxon>
        <taxon>Dikarya</taxon>
        <taxon>Ascomycota</taxon>
        <taxon>Pezizomycotina</taxon>
        <taxon>Eurotiomycetes</taxon>
        <taxon>Eurotiomycetidae</taxon>
        <taxon>Eurotiales</taxon>
        <taxon>Trichocomaceae</taxon>
        <taxon>Talaromyces</taxon>
        <taxon>Talaromyces sect. Islandici</taxon>
    </lineage>
</organism>
<keyword evidence="1" id="KW-0677">Repeat</keyword>
<feature type="repeat" description="ANK" evidence="3">
    <location>
        <begin position="84"/>
        <end position="116"/>
    </location>
</feature>